<feature type="domain" description="SH2" evidence="4">
    <location>
        <begin position="76"/>
        <end position="172"/>
    </location>
</feature>
<evidence type="ECO:0000256" key="1">
    <source>
        <dbReference type="ARBA" id="ARBA00022468"/>
    </source>
</evidence>
<dbReference type="InterPro" id="IPR036860">
    <property type="entry name" value="SH2_dom_sf"/>
</dbReference>
<dbReference type="Pfam" id="PF23268">
    <property type="entry name" value="RIN1"/>
    <property type="match status" value="1"/>
</dbReference>
<evidence type="ECO:0000313" key="7">
    <source>
        <dbReference type="Proteomes" id="UP000765507"/>
    </source>
</evidence>
<feature type="domain" description="VPS9" evidence="5">
    <location>
        <begin position="485"/>
        <end position="627"/>
    </location>
</feature>
<feature type="compositionally biased region" description="Pro residues" evidence="3">
    <location>
        <begin position="275"/>
        <end position="295"/>
    </location>
</feature>
<dbReference type="GO" id="GO:0016192">
    <property type="term" value="P:vesicle-mediated transport"/>
    <property type="evidence" value="ECO:0007669"/>
    <property type="project" value="InterPro"/>
</dbReference>
<dbReference type="Gene3D" id="3.30.505.10">
    <property type="entry name" value="SH2 domain"/>
    <property type="match status" value="1"/>
</dbReference>
<dbReference type="PANTHER" id="PTHR23101">
    <property type="entry name" value="RAB GDP/GTP EXCHANGE FACTOR"/>
    <property type="match status" value="1"/>
</dbReference>
<accession>A0A8T1TDB3</accession>
<organism evidence="6 7">
    <name type="scientific">Chelydra serpentina</name>
    <name type="common">Snapping turtle</name>
    <name type="synonym">Testudo serpentina</name>
    <dbReference type="NCBI Taxonomy" id="8475"/>
    <lineage>
        <taxon>Eukaryota</taxon>
        <taxon>Metazoa</taxon>
        <taxon>Chordata</taxon>
        <taxon>Craniata</taxon>
        <taxon>Vertebrata</taxon>
        <taxon>Euteleostomi</taxon>
        <taxon>Archelosauria</taxon>
        <taxon>Testudinata</taxon>
        <taxon>Testudines</taxon>
        <taxon>Cryptodira</taxon>
        <taxon>Durocryptodira</taxon>
        <taxon>Americhelydia</taxon>
        <taxon>Chelydroidea</taxon>
        <taxon>Chelydridae</taxon>
        <taxon>Chelydra</taxon>
    </lineage>
</organism>
<keyword evidence="1" id="KW-0343">GTPase activation</keyword>
<dbReference type="SUPFAM" id="SSF55550">
    <property type="entry name" value="SH2 domain"/>
    <property type="match status" value="1"/>
</dbReference>
<dbReference type="GO" id="GO:0031267">
    <property type="term" value="F:small GTPase binding"/>
    <property type="evidence" value="ECO:0007669"/>
    <property type="project" value="TreeGrafter"/>
</dbReference>
<dbReference type="InterPro" id="IPR000980">
    <property type="entry name" value="SH2"/>
</dbReference>
<dbReference type="PROSITE" id="PS50001">
    <property type="entry name" value="SH2"/>
    <property type="match status" value="1"/>
</dbReference>
<keyword evidence="7" id="KW-1185">Reference proteome</keyword>
<dbReference type="GO" id="GO:0005085">
    <property type="term" value="F:guanyl-nucleotide exchange factor activity"/>
    <property type="evidence" value="ECO:0007669"/>
    <property type="project" value="InterPro"/>
</dbReference>
<feature type="compositionally biased region" description="Basic and acidic residues" evidence="3">
    <location>
        <begin position="696"/>
        <end position="708"/>
    </location>
</feature>
<evidence type="ECO:0000313" key="6">
    <source>
        <dbReference type="EMBL" id="KAG6939456.1"/>
    </source>
</evidence>
<dbReference type="OrthoDB" id="10013007at2759"/>
<dbReference type="InterPro" id="IPR037191">
    <property type="entry name" value="VPS9_dom_sf"/>
</dbReference>
<sequence length="738" mass="80383">MPGGEAYSQQGPRGGSLSPQPGHPTEMEPPDQPDGLGRDPVYDVPDPHVFPRPRPARGSLNNVSLLDRLLLTQSVWLQLSLNSATALHILQREPPGTFLVRRSNTRRRRVLCLRLLDDLAPAFVASYCLQERAAGVSLEGSSRSFPDLLHLVASYCQSREVLPVALRLPQPIQQAVSHKELEAISHLGLEFWSSSLNAKDPLESPEPPLCEDAAPAAGQLGAIPTRSPRELDCGLGNGALGFLNPLFQGRDGGSRRDEFKRSIKVRVSTETSSPLSPPPKPPPPIPASQPGTPPTPRREPGQYSPLSMSGYRVPQRAGEPLNPEPARSSLPSLQELDSGSPSGSESEGGGGPRAPSPPAQRRPRAPLRSMSDAVLAVLAPEKQLARAVEGLARDRSTRLGASVQDFLTLVRGGGVEWRSSHELLSPIRTFLTHTKAQLLQSPALELPSPTLLPDHRLDAVLEWALHRCVLKPLKAVLASRLRRLRVADGSLGQLRENLQMVRERGPSAFPARAPLPSPPDTQRARRKLLQLLRAYSPGTQVTLLLQACKGVYRAMGAAPDGSYGADEFLPVLSFILAQCDLPQLLMEAEYMMELMEPSQLLGEGGYYLTTLQASLALLGRFHEEEPRELCPNFQRALSWRHQPPSERPPGSPCQEPRPEKTQAPCSGCHSTTPALGAQGTAEQLRGHPTDNSLPLHPEEQRQPQEHLAQHRHPREMGTGPGPPHRLLREGAVDLDEPL</sequence>
<dbReference type="PANTHER" id="PTHR23101:SF62">
    <property type="entry name" value="RAS AND RAB INTERACTOR 1"/>
    <property type="match status" value="1"/>
</dbReference>
<evidence type="ECO:0000259" key="5">
    <source>
        <dbReference type="PROSITE" id="PS51205"/>
    </source>
</evidence>
<dbReference type="GO" id="GO:0005829">
    <property type="term" value="C:cytosol"/>
    <property type="evidence" value="ECO:0007669"/>
    <property type="project" value="TreeGrafter"/>
</dbReference>
<evidence type="ECO:0000256" key="3">
    <source>
        <dbReference type="SAM" id="MobiDB-lite"/>
    </source>
</evidence>
<gene>
    <name evidence="6" type="primary">RIN1</name>
    <name evidence="6" type="ORF">G0U57_001556</name>
</gene>
<dbReference type="Proteomes" id="UP000765507">
    <property type="component" value="Unassembled WGS sequence"/>
</dbReference>
<proteinExistence type="predicted"/>
<dbReference type="SUPFAM" id="SSF109993">
    <property type="entry name" value="VPS9 domain"/>
    <property type="match status" value="1"/>
</dbReference>
<dbReference type="SMART" id="SM00167">
    <property type="entry name" value="VPS9"/>
    <property type="match status" value="1"/>
</dbReference>
<keyword evidence="2" id="KW-0727">SH2 domain</keyword>
<dbReference type="Pfam" id="PF02204">
    <property type="entry name" value="VPS9"/>
    <property type="match status" value="1"/>
</dbReference>
<dbReference type="GO" id="GO:0030139">
    <property type="term" value="C:endocytic vesicle"/>
    <property type="evidence" value="ECO:0007669"/>
    <property type="project" value="TreeGrafter"/>
</dbReference>
<dbReference type="AlphaFoldDB" id="A0A8T1TDB3"/>
<dbReference type="SMART" id="SM00252">
    <property type="entry name" value="SH2"/>
    <property type="match status" value="1"/>
</dbReference>
<comment type="caution">
    <text evidence="6">The sequence shown here is derived from an EMBL/GenBank/DDBJ whole genome shotgun (WGS) entry which is preliminary data.</text>
</comment>
<feature type="region of interest" description="Disordered" evidence="3">
    <location>
        <begin position="1"/>
        <end position="57"/>
    </location>
</feature>
<feature type="region of interest" description="Disordered" evidence="3">
    <location>
        <begin position="266"/>
        <end position="366"/>
    </location>
</feature>
<name>A0A8T1TDB3_CHESE</name>
<dbReference type="Gene3D" id="1.20.1050.80">
    <property type="entry name" value="VPS9 domain"/>
    <property type="match status" value="1"/>
</dbReference>
<dbReference type="GO" id="GO:0005096">
    <property type="term" value="F:GTPase activator activity"/>
    <property type="evidence" value="ECO:0007669"/>
    <property type="project" value="UniProtKB-KW"/>
</dbReference>
<dbReference type="EMBL" id="JAHGAV010000011">
    <property type="protein sequence ID" value="KAG6939456.1"/>
    <property type="molecule type" value="Genomic_DNA"/>
</dbReference>
<evidence type="ECO:0000256" key="2">
    <source>
        <dbReference type="PROSITE-ProRule" id="PRU00191"/>
    </source>
</evidence>
<dbReference type="InterPro" id="IPR045046">
    <property type="entry name" value="Vps9-like"/>
</dbReference>
<feature type="region of interest" description="Disordered" evidence="3">
    <location>
        <begin position="640"/>
        <end position="738"/>
    </location>
</feature>
<reference evidence="6 7" key="1">
    <citation type="journal article" date="2020" name="G3 (Bethesda)">
        <title>Draft Genome of the Common Snapping Turtle, Chelydra serpentina, a Model for Phenotypic Plasticity in Reptiles.</title>
        <authorList>
            <person name="Das D."/>
            <person name="Singh S.K."/>
            <person name="Bierstedt J."/>
            <person name="Erickson A."/>
            <person name="Galli G.L.J."/>
            <person name="Crossley D.A. 2nd"/>
            <person name="Rhen T."/>
        </authorList>
    </citation>
    <scope>NUCLEOTIDE SEQUENCE [LARGE SCALE GENOMIC DNA]</scope>
    <source>
        <strain evidence="6">KW</strain>
    </source>
</reference>
<evidence type="ECO:0000259" key="4">
    <source>
        <dbReference type="PROSITE" id="PS50001"/>
    </source>
</evidence>
<dbReference type="PROSITE" id="PS51205">
    <property type="entry name" value="VPS9"/>
    <property type="match status" value="1"/>
</dbReference>
<dbReference type="InterPro" id="IPR003123">
    <property type="entry name" value="VPS9"/>
</dbReference>
<protein>
    <submittedName>
        <fullName evidence="6">Ras and Rab interactor 1</fullName>
    </submittedName>
</protein>